<evidence type="ECO:0000313" key="2">
    <source>
        <dbReference type="Proteomes" id="UP001549077"/>
    </source>
</evidence>
<dbReference type="EMBL" id="JBEPMY010000018">
    <property type="protein sequence ID" value="MET3757556.1"/>
    <property type="molecule type" value="Genomic_DNA"/>
</dbReference>
<reference evidence="1 2" key="1">
    <citation type="submission" date="2024-06" db="EMBL/GenBank/DDBJ databases">
        <title>Genomic Encyclopedia of Type Strains, Phase IV (KMG-IV): sequencing the most valuable type-strain genomes for metagenomic binning, comparative biology and taxonomic classification.</title>
        <authorList>
            <person name="Goeker M."/>
        </authorList>
    </citation>
    <scope>NUCLEOTIDE SEQUENCE [LARGE SCALE GENOMIC DNA]</scope>
    <source>
        <strain evidence="1 2">DSM 29288</strain>
    </source>
</reference>
<proteinExistence type="predicted"/>
<evidence type="ECO:0000313" key="1">
    <source>
        <dbReference type="EMBL" id="MET3757556.1"/>
    </source>
</evidence>
<gene>
    <name evidence="1" type="ORF">ABID08_004937</name>
</gene>
<protein>
    <submittedName>
        <fullName evidence="1">Uncharacterized protein</fullName>
    </submittedName>
</protein>
<dbReference type="GeneID" id="91153124"/>
<comment type="caution">
    <text evidence="1">The sequence shown here is derived from an EMBL/GenBank/DDBJ whole genome shotgun (WGS) entry which is preliminary data.</text>
</comment>
<organism evidence="1 2">
    <name type="scientific">Rhizobium binae</name>
    <dbReference type="NCBI Taxonomy" id="1138190"/>
    <lineage>
        <taxon>Bacteria</taxon>
        <taxon>Pseudomonadati</taxon>
        <taxon>Pseudomonadota</taxon>
        <taxon>Alphaproteobacteria</taxon>
        <taxon>Hyphomicrobiales</taxon>
        <taxon>Rhizobiaceae</taxon>
        <taxon>Rhizobium/Agrobacterium group</taxon>
        <taxon>Rhizobium</taxon>
    </lineage>
</organism>
<dbReference type="Proteomes" id="UP001549077">
    <property type="component" value="Unassembled WGS sequence"/>
</dbReference>
<name>A0ABV2MMB4_9HYPH</name>
<keyword evidence="2" id="KW-1185">Reference proteome</keyword>
<sequence length="89" mass="9346">MAEAVVIHVRGVDIIPGRADLPSFALQDNAAALIFAKAELACTSWRIARNRVLAACLVWSKDPWGGFASSAWVVPGESEAAACAGESSF</sequence>
<accession>A0ABV2MMB4</accession>
<dbReference type="RefSeq" id="WP_246735321.1">
    <property type="nucleotide sequence ID" value="NZ_CP071604.1"/>
</dbReference>